<accession>A0A1H6UBI8</accession>
<dbReference type="OrthoDB" id="5145608at2"/>
<dbReference type="EMBL" id="FNZI01000001">
    <property type="protein sequence ID" value="SEI88004.1"/>
    <property type="molecule type" value="Genomic_DNA"/>
</dbReference>
<reference evidence="2" key="1">
    <citation type="submission" date="2016-10" db="EMBL/GenBank/DDBJ databases">
        <authorList>
            <person name="Varghese N."/>
        </authorList>
    </citation>
    <scope>NUCLEOTIDE SEQUENCE [LARGE SCALE GENOMIC DNA]</scope>
    <source>
        <strain evidence="2">DSM 24868</strain>
    </source>
</reference>
<organism evidence="1 2">
    <name type="scientific">Demequina mangrovi</name>
    <dbReference type="NCBI Taxonomy" id="1043493"/>
    <lineage>
        <taxon>Bacteria</taxon>
        <taxon>Bacillati</taxon>
        <taxon>Actinomycetota</taxon>
        <taxon>Actinomycetes</taxon>
        <taxon>Micrococcales</taxon>
        <taxon>Demequinaceae</taxon>
        <taxon>Demequina</taxon>
    </lineage>
</organism>
<proteinExistence type="predicted"/>
<sequence>MSREERLRNAAVAATGDEQITHVAEFMPESALDDPIWNTHADRRVALDDDGAPETAAAGADLGADLAAHHAHLPPHVCLAVTPTRLHVLGLPHGFFAAHPEEAYLMGTFERASIEVAAKGRLIDVAVTLTDRDSGAVMELAADRWSGYHPTTVIELLRTTAAPAADAADDPSADQPQA</sequence>
<gene>
    <name evidence="1" type="ORF">SAMN05421637_0287</name>
</gene>
<evidence type="ECO:0000313" key="2">
    <source>
        <dbReference type="Proteomes" id="UP000183315"/>
    </source>
</evidence>
<keyword evidence="2" id="KW-1185">Reference proteome</keyword>
<name>A0A1H6UBI8_9MICO</name>
<dbReference type="STRING" id="1043493.SAMN05421637_0287"/>
<evidence type="ECO:0000313" key="1">
    <source>
        <dbReference type="EMBL" id="SEI88004.1"/>
    </source>
</evidence>
<dbReference type="RefSeq" id="WP_042212008.1">
    <property type="nucleotide sequence ID" value="NZ_BBLU01000001.1"/>
</dbReference>
<dbReference type="AlphaFoldDB" id="A0A1H6UBI8"/>
<protein>
    <submittedName>
        <fullName evidence="1">Uncharacterized protein</fullName>
    </submittedName>
</protein>
<dbReference type="Proteomes" id="UP000183315">
    <property type="component" value="Unassembled WGS sequence"/>
</dbReference>